<dbReference type="InterPro" id="IPR022472">
    <property type="entry name" value="VPLPA-CTERM"/>
</dbReference>
<organism evidence="3">
    <name type="scientific">Gymnodinialimonas phycosphaerae</name>
    <dbReference type="NCBI Taxonomy" id="2841589"/>
    <lineage>
        <taxon>Bacteria</taxon>
        <taxon>Pseudomonadati</taxon>
        <taxon>Pseudomonadota</taxon>
        <taxon>Alphaproteobacteria</taxon>
        <taxon>Rhodobacterales</taxon>
        <taxon>Paracoccaceae</taxon>
        <taxon>Gymnodinialimonas</taxon>
    </lineage>
</organism>
<keyword evidence="1" id="KW-0472">Membrane</keyword>
<keyword evidence="1" id="KW-1133">Transmembrane helix</keyword>
<evidence type="ECO:0000313" key="4">
    <source>
        <dbReference type="Proteomes" id="UP000693972"/>
    </source>
</evidence>
<feature type="transmembrane region" description="Helical" evidence="1">
    <location>
        <begin position="336"/>
        <end position="355"/>
    </location>
</feature>
<proteinExistence type="predicted"/>
<dbReference type="EMBL" id="CP078073">
    <property type="protein sequence ID" value="QXL89024.1"/>
    <property type="molecule type" value="Genomic_DNA"/>
</dbReference>
<evidence type="ECO:0000313" key="2">
    <source>
        <dbReference type="EMBL" id="MBY4892273.1"/>
    </source>
</evidence>
<dbReference type="RefSeq" id="WP_257892080.1">
    <property type="nucleotide sequence ID" value="NZ_JAIMBW010000001.1"/>
</dbReference>
<evidence type="ECO:0000256" key="1">
    <source>
        <dbReference type="SAM" id="Phobius"/>
    </source>
</evidence>
<dbReference type="EMBL" id="JAIMBW010000001">
    <property type="protein sequence ID" value="MBY4892273.1"/>
    <property type="molecule type" value="Genomic_DNA"/>
</dbReference>
<dbReference type="Proteomes" id="UP000693972">
    <property type="component" value="Unassembled WGS sequence"/>
</dbReference>
<dbReference type="NCBIfam" id="NF033657">
    <property type="entry name" value="choice_anch_F"/>
    <property type="match status" value="1"/>
</dbReference>
<accession>A0A975TWJ2</accession>
<evidence type="ECO:0000313" key="3">
    <source>
        <dbReference type="EMBL" id="QXL89024.1"/>
    </source>
</evidence>
<gene>
    <name evidence="2" type="ORF">KUL25_05790</name>
    <name evidence="3" type="ORF">KUL25_05795</name>
</gene>
<dbReference type="AlphaFoldDB" id="A0A975TWJ2"/>
<dbReference type="NCBIfam" id="TIGR03370">
    <property type="entry name" value="VPLPA-CTERM"/>
    <property type="match status" value="1"/>
</dbReference>
<protein>
    <submittedName>
        <fullName evidence="3">Choice-of-anchor F family protein</fullName>
    </submittedName>
</protein>
<sequence length="364" mass="38978">MTWNTDNVVVGPSVPTPEGDLAAVSVVYQGLPDTAETNGQVYYEAPEANSPGLIGITQQYTTGQGTFDGCIRASAALECATGFQTGNRFKLQLTDTGAVDLVFDVNNLPAGENIYQVFGRAVNLTTQMLDSFVVELGYGVGDDFVGSGADDGLSFAQNLELGPNDLTAFTQYPFGLFGDAPTNNFTLDGFFDDERAGFDLDITEDILSTFGMYGAYDDLFGNWLSREMAPQGLLWDDDGDPNTDALVMAYFNEETGLWEVLRNVDVNGEAESILNNPLFFATRAEVEAALGVPLDYELNIEDLANLNLNFGISLADNFQGSNFTLRLASTAVLAPIPLPAGALFLIGGLAALGALRRRRGQSVA</sequence>
<reference evidence="3 4" key="1">
    <citation type="submission" date="2021-07" db="EMBL/GenBank/DDBJ databases">
        <title>Karlodiniumbacter phycospheric gen. nov., sp. nov., a phycosphere bacterium isolated from karlodinium veneficum.</title>
        <authorList>
            <person name="Peng Y."/>
            <person name="Jiang L."/>
            <person name="Lee J."/>
        </authorList>
    </citation>
    <scope>NUCLEOTIDE SEQUENCE</scope>
    <source>
        <strain evidence="3 4">N5</strain>
    </source>
</reference>
<keyword evidence="4" id="KW-1185">Reference proteome</keyword>
<name>A0A975TWJ2_9RHOB</name>
<keyword evidence="1" id="KW-0812">Transmembrane</keyword>